<dbReference type="Proteomes" id="UP000009100">
    <property type="component" value="Chromosome 1"/>
</dbReference>
<dbReference type="AlphaFoldDB" id="B7VH51"/>
<organism evidence="1 2">
    <name type="scientific">Vibrio atlanticus (strain LGP32)</name>
    <name type="common">Vibrio splendidus (strain Mel32)</name>
    <dbReference type="NCBI Taxonomy" id="575788"/>
    <lineage>
        <taxon>Bacteria</taxon>
        <taxon>Pseudomonadati</taxon>
        <taxon>Pseudomonadota</taxon>
        <taxon>Gammaproteobacteria</taxon>
        <taxon>Vibrionales</taxon>
        <taxon>Vibrionaceae</taxon>
        <taxon>Vibrio</taxon>
    </lineage>
</organism>
<evidence type="ECO:0000313" key="1">
    <source>
        <dbReference type="EMBL" id="CAV19251.1"/>
    </source>
</evidence>
<dbReference type="HOGENOM" id="CLU_3174715_0_0_6"/>
<sequence>MLLTWLSHASTQYMLFAVIGINEEALAFGQCLFFREIKTFIGQLRRL</sequence>
<dbReference type="STRING" id="575788.VS_2075"/>
<gene>
    <name evidence="1" type="ordered locus">VS_2075</name>
</gene>
<evidence type="ECO:0000313" key="2">
    <source>
        <dbReference type="Proteomes" id="UP000009100"/>
    </source>
</evidence>
<reference evidence="1 2" key="1">
    <citation type="submission" date="2009-02" db="EMBL/GenBank/DDBJ databases">
        <title>Vibrio splendidus str. LGP32 complete genome.</title>
        <authorList>
            <person name="Mazel D."/>
            <person name="Le Roux F."/>
        </authorList>
    </citation>
    <scope>NUCLEOTIDE SEQUENCE [LARGE SCALE GENOMIC DNA]</scope>
    <source>
        <strain evidence="1 2">LGP32</strain>
    </source>
</reference>
<dbReference type="EMBL" id="FM954972">
    <property type="protein sequence ID" value="CAV19251.1"/>
    <property type="molecule type" value="Genomic_DNA"/>
</dbReference>
<proteinExistence type="predicted"/>
<name>B7VH51_VIBA3</name>
<dbReference type="KEGG" id="vsp:VS_2075"/>
<protein>
    <submittedName>
        <fullName evidence="1">Uncharacterized protein</fullName>
    </submittedName>
</protein>
<accession>B7VH51</accession>